<keyword evidence="4" id="KW-1185">Reference proteome</keyword>
<dbReference type="Pfam" id="PF00069">
    <property type="entry name" value="Pkinase"/>
    <property type="match status" value="1"/>
</dbReference>
<dbReference type="SUPFAM" id="SSF56112">
    <property type="entry name" value="Protein kinase-like (PK-like)"/>
    <property type="match status" value="1"/>
</dbReference>
<dbReference type="PANTHER" id="PTHR11909">
    <property type="entry name" value="CASEIN KINASE-RELATED"/>
    <property type="match status" value="1"/>
</dbReference>
<dbReference type="EMBL" id="OC862130">
    <property type="protein sequence ID" value="CAD7629964.1"/>
    <property type="molecule type" value="Genomic_DNA"/>
</dbReference>
<dbReference type="Proteomes" id="UP000759131">
    <property type="component" value="Unassembled WGS sequence"/>
</dbReference>
<dbReference type="InterPro" id="IPR000719">
    <property type="entry name" value="Prot_kinase_dom"/>
</dbReference>
<sequence>MGDKEDKDSAVGFKVGNRYVVSKYIAGGSFGKLYKGQNIKTKEWVAIKLEPKDVPEPQLTLEFMFYKKLKATESQGTSTSGSGPSTTSAPSSAAPSGAASAAKTTSGSGPLRGVPRVHYFGPCGKYNALVMDLLGPSLTGLQKTCGGKFSLKTTLYIAIQLMDIFEYFHGRGLIYRDTKPDNFLFGPSGAALYNQLYIIDMGLSKDYVDESGRHIKMVTGKGVTGTVRYMSRNNHAGIEQSRRDDMEAVGYMLVYLARGELPWQGVKADTLRAKYKKIGEIKRSTTPEQLCGDLPPEFARFIRTVTALGFEDTPKYRDYSQMFNKVLSKKGLKDDKIYDFDRNHQMRPNK</sequence>
<dbReference type="EMBL" id="CAJPIZ010007555">
    <property type="protein sequence ID" value="CAG2110394.1"/>
    <property type="molecule type" value="Genomic_DNA"/>
</dbReference>
<name>A0A7R9KV11_9ACAR</name>
<dbReference type="GO" id="GO:0004672">
    <property type="term" value="F:protein kinase activity"/>
    <property type="evidence" value="ECO:0007669"/>
    <property type="project" value="InterPro"/>
</dbReference>
<evidence type="ECO:0000313" key="4">
    <source>
        <dbReference type="Proteomes" id="UP000759131"/>
    </source>
</evidence>
<feature type="region of interest" description="Disordered" evidence="1">
    <location>
        <begin position="75"/>
        <end position="109"/>
    </location>
</feature>
<dbReference type="InterPro" id="IPR050235">
    <property type="entry name" value="CK1_Ser-Thr_kinase"/>
</dbReference>
<gene>
    <name evidence="3" type="ORF">OSB1V03_LOCUS10378</name>
</gene>
<evidence type="ECO:0000256" key="1">
    <source>
        <dbReference type="SAM" id="MobiDB-lite"/>
    </source>
</evidence>
<evidence type="ECO:0000313" key="3">
    <source>
        <dbReference type="EMBL" id="CAD7629964.1"/>
    </source>
</evidence>
<feature type="domain" description="Protein kinase" evidence="2">
    <location>
        <begin position="19"/>
        <end position="327"/>
    </location>
</feature>
<dbReference type="InterPro" id="IPR011009">
    <property type="entry name" value="Kinase-like_dom_sf"/>
</dbReference>
<proteinExistence type="predicted"/>
<dbReference type="SMART" id="SM00220">
    <property type="entry name" value="S_TKc"/>
    <property type="match status" value="1"/>
</dbReference>
<dbReference type="Gene3D" id="1.10.510.10">
    <property type="entry name" value="Transferase(Phosphotransferase) domain 1"/>
    <property type="match status" value="1"/>
</dbReference>
<dbReference type="CDD" id="cd14016">
    <property type="entry name" value="STKc_CK1"/>
    <property type="match status" value="1"/>
</dbReference>
<feature type="compositionally biased region" description="Low complexity" evidence="1">
    <location>
        <begin position="76"/>
        <end position="109"/>
    </location>
</feature>
<accession>A0A7R9KV11</accession>
<reference evidence="3" key="1">
    <citation type="submission" date="2020-11" db="EMBL/GenBank/DDBJ databases">
        <authorList>
            <person name="Tran Van P."/>
        </authorList>
    </citation>
    <scope>NUCLEOTIDE SEQUENCE</scope>
</reference>
<dbReference type="OrthoDB" id="6501216at2759"/>
<evidence type="ECO:0000259" key="2">
    <source>
        <dbReference type="PROSITE" id="PS50011"/>
    </source>
</evidence>
<protein>
    <recommendedName>
        <fullName evidence="2">Protein kinase domain-containing protein</fullName>
    </recommendedName>
</protein>
<organism evidence="3">
    <name type="scientific">Medioppia subpectinata</name>
    <dbReference type="NCBI Taxonomy" id="1979941"/>
    <lineage>
        <taxon>Eukaryota</taxon>
        <taxon>Metazoa</taxon>
        <taxon>Ecdysozoa</taxon>
        <taxon>Arthropoda</taxon>
        <taxon>Chelicerata</taxon>
        <taxon>Arachnida</taxon>
        <taxon>Acari</taxon>
        <taxon>Acariformes</taxon>
        <taxon>Sarcoptiformes</taxon>
        <taxon>Oribatida</taxon>
        <taxon>Brachypylina</taxon>
        <taxon>Oppioidea</taxon>
        <taxon>Oppiidae</taxon>
        <taxon>Medioppia</taxon>
    </lineage>
</organism>
<dbReference type="AlphaFoldDB" id="A0A7R9KV11"/>
<dbReference type="PROSITE" id="PS50011">
    <property type="entry name" value="PROTEIN_KINASE_DOM"/>
    <property type="match status" value="1"/>
</dbReference>
<dbReference type="GO" id="GO:0005524">
    <property type="term" value="F:ATP binding"/>
    <property type="evidence" value="ECO:0007669"/>
    <property type="project" value="InterPro"/>
</dbReference>